<comment type="caution">
    <text evidence="2">The sequence shown here is derived from an EMBL/GenBank/DDBJ whole genome shotgun (WGS) entry which is preliminary data.</text>
</comment>
<evidence type="ECO:0000313" key="3">
    <source>
        <dbReference type="Proteomes" id="UP001148838"/>
    </source>
</evidence>
<dbReference type="Proteomes" id="UP001148838">
    <property type="component" value="Unassembled WGS sequence"/>
</dbReference>
<dbReference type="EMBL" id="JAJSOF020000013">
    <property type="protein sequence ID" value="KAJ4443371.1"/>
    <property type="molecule type" value="Genomic_DNA"/>
</dbReference>
<evidence type="ECO:0000313" key="2">
    <source>
        <dbReference type="EMBL" id="KAJ4443371.1"/>
    </source>
</evidence>
<accession>A0ABQ8TBN4</accession>
<proteinExistence type="predicted"/>
<sequence>MDIPSYHVGPLYRKETSRQTSAQMGRLLQRTGRSTMVQRGKRQKKVETTRGTFARNSFRRRDSNPDRWFYVLSALTTELCRIYSIESNVSPLVFFPLWPDAKFDIYVDIERIPDLTGEQSDGITVCETWTLTLREEHRLRVFENKVLRKIFGAKRDEITGEWRKLHNAELHALYSSPDIIRNIKTRRLRWAGHVARMGESRNAYRLKAEHDNEQGITRLLGGQRDVRPVLNKKYINNQERLLAVVQKYEEYKDGGQMDIYLRAIVYTLKFNPSENCAKTDSEDDHKEKKDLVGSLAEKKLPTEGCTGRNGELEKSSGQKKNQMIEDIKICGSYEVASIKQDEKICVTAFMYWSLRWIRHYVALISIAKSSWDLQGGQLIESVSCLVRGLRGEGRRRSFPSISARVTVDYRRAMCIKWPRHSAVTNAWTRTSTRSVHLMFFPCSLMSDRHKEGQTSDRGLDDGEHHHKTTDEIKTLTMGKYLSRSQDWKIVHEEKTNPETDQKDKNKLAVPLAKKELPNERCTGRNGEREKSSEQKKISDDKQH</sequence>
<feature type="region of interest" description="Disordered" evidence="1">
    <location>
        <begin position="1"/>
        <end position="48"/>
    </location>
</feature>
<gene>
    <name evidence="2" type="ORF">ANN_05039</name>
</gene>
<feature type="region of interest" description="Disordered" evidence="1">
    <location>
        <begin position="450"/>
        <end position="471"/>
    </location>
</feature>
<reference evidence="2 3" key="1">
    <citation type="journal article" date="2022" name="Allergy">
        <title>Genome assembly and annotation of Periplaneta americana reveal a comprehensive cockroach allergen profile.</title>
        <authorList>
            <person name="Wang L."/>
            <person name="Xiong Q."/>
            <person name="Saelim N."/>
            <person name="Wang L."/>
            <person name="Nong W."/>
            <person name="Wan A.T."/>
            <person name="Shi M."/>
            <person name="Liu X."/>
            <person name="Cao Q."/>
            <person name="Hui J.H.L."/>
            <person name="Sookrung N."/>
            <person name="Leung T.F."/>
            <person name="Tungtrongchitr A."/>
            <person name="Tsui S.K.W."/>
        </authorList>
    </citation>
    <scope>NUCLEOTIDE SEQUENCE [LARGE SCALE GENOMIC DNA]</scope>
    <source>
        <strain evidence="2">PWHHKU_190912</strain>
    </source>
</reference>
<keyword evidence="3" id="KW-1185">Reference proteome</keyword>
<organism evidence="2 3">
    <name type="scientific">Periplaneta americana</name>
    <name type="common">American cockroach</name>
    <name type="synonym">Blatta americana</name>
    <dbReference type="NCBI Taxonomy" id="6978"/>
    <lineage>
        <taxon>Eukaryota</taxon>
        <taxon>Metazoa</taxon>
        <taxon>Ecdysozoa</taxon>
        <taxon>Arthropoda</taxon>
        <taxon>Hexapoda</taxon>
        <taxon>Insecta</taxon>
        <taxon>Pterygota</taxon>
        <taxon>Neoptera</taxon>
        <taxon>Polyneoptera</taxon>
        <taxon>Dictyoptera</taxon>
        <taxon>Blattodea</taxon>
        <taxon>Blattoidea</taxon>
        <taxon>Blattidae</taxon>
        <taxon>Blattinae</taxon>
        <taxon>Periplaneta</taxon>
    </lineage>
</organism>
<protein>
    <submittedName>
        <fullName evidence="2">Uncharacterized protein</fullName>
    </submittedName>
</protein>
<name>A0ABQ8TBN4_PERAM</name>
<evidence type="ECO:0000256" key="1">
    <source>
        <dbReference type="SAM" id="MobiDB-lite"/>
    </source>
</evidence>
<feature type="region of interest" description="Disordered" evidence="1">
    <location>
        <begin position="492"/>
        <end position="543"/>
    </location>
</feature>